<dbReference type="OrthoDB" id="10586612at2759"/>
<dbReference type="KEGG" id="nhe:NECHADRAFT_88856"/>
<keyword evidence="3" id="KW-1185">Reference proteome</keyword>
<organism evidence="2 3">
    <name type="scientific">Fusarium vanettenii (strain ATCC MYA-4622 / CBS 123669 / FGSC 9596 / NRRL 45880 / 77-13-4)</name>
    <name type="common">Fusarium solani subsp. pisi</name>
    <dbReference type="NCBI Taxonomy" id="660122"/>
    <lineage>
        <taxon>Eukaryota</taxon>
        <taxon>Fungi</taxon>
        <taxon>Dikarya</taxon>
        <taxon>Ascomycota</taxon>
        <taxon>Pezizomycotina</taxon>
        <taxon>Sordariomycetes</taxon>
        <taxon>Hypocreomycetidae</taxon>
        <taxon>Hypocreales</taxon>
        <taxon>Nectriaceae</taxon>
        <taxon>Fusarium</taxon>
        <taxon>Fusarium solani species complex</taxon>
        <taxon>Fusarium vanettenii</taxon>
    </lineage>
</organism>
<dbReference type="RefSeq" id="XP_003040268.1">
    <property type="nucleotide sequence ID" value="XM_003040222.1"/>
</dbReference>
<sequence length="169" mass="19211">MPALTVEQRVHLRAQVEERNSDQDSVSSGLSTMGVAESRLTSLSQPKLIGNTIQRGTREHRQTRQASALAESPGESVGPKKETESLFNHWPPYNDSVRAVEMPTITPPSPLRIETPIQQRHNSLEDVLPEPSRDPVLTHGNLERFEDLRKKATNTKWMRDARRQLWDED</sequence>
<proteinExistence type="predicted"/>
<name>C7ZN40_FUSV7</name>
<accession>C7ZN40</accession>
<feature type="compositionally biased region" description="Basic and acidic residues" evidence="1">
    <location>
        <begin position="13"/>
        <end position="22"/>
    </location>
</feature>
<dbReference type="VEuPathDB" id="FungiDB:NECHADRAFT_88856"/>
<dbReference type="Proteomes" id="UP000005206">
    <property type="component" value="Chromosome 17"/>
</dbReference>
<feature type="region of interest" description="Disordered" evidence="1">
    <location>
        <begin position="13"/>
        <end position="94"/>
    </location>
</feature>
<reference evidence="2 3" key="1">
    <citation type="journal article" date="2009" name="PLoS Genet.">
        <title>The genome of Nectria haematococca: contribution of supernumerary chromosomes to gene expansion.</title>
        <authorList>
            <person name="Coleman J.J."/>
            <person name="Rounsley S.D."/>
            <person name="Rodriguez-Carres M."/>
            <person name="Kuo A."/>
            <person name="Wasmann C.C."/>
            <person name="Grimwood J."/>
            <person name="Schmutz J."/>
            <person name="Taga M."/>
            <person name="White G.J."/>
            <person name="Zhou S."/>
            <person name="Schwartz D.C."/>
            <person name="Freitag M."/>
            <person name="Ma L.J."/>
            <person name="Danchin E.G."/>
            <person name="Henrissat B."/>
            <person name="Coutinho P.M."/>
            <person name="Nelson D.R."/>
            <person name="Straney D."/>
            <person name="Napoli C.A."/>
            <person name="Barker B.M."/>
            <person name="Gribskov M."/>
            <person name="Rep M."/>
            <person name="Kroken S."/>
            <person name="Molnar I."/>
            <person name="Rensing C."/>
            <person name="Kennell J.C."/>
            <person name="Zamora J."/>
            <person name="Farman M.L."/>
            <person name="Selker E.U."/>
            <person name="Salamov A."/>
            <person name="Shapiro H."/>
            <person name="Pangilinan J."/>
            <person name="Lindquist E."/>
            <person name="Lamers C."/>
            <person name="Grigoriev I.V."/>
            <person name="Geiser D.M."/>
            <person name="Covert S.F."/>
            <person name="Temporini E."/>
            <person name="Vanetten H.D."/>
        </authorList>
    </citation>
    <scope>NUCLEOTIDE SEQUENCE [LARGE SCALE GENOMIC DNA]</scope>
    <source>
        <strain evidence="3">ATCC MYA-4622 / CBS 123669 / FGSC 9596 / NRRL 45880 / 77-13-4</strain>
    </source>
</reference>
<feature type="compositionally biased region" description="Polar residues" evidence="1">
    <location>
        <begin position="39"/>
        <end position="55"/>
    </location>
</feature>
<dbReference type="EMBL" id="GG698962">
    <property type="protein sequence ID" value="EEU34555.1"/>
    <property type="molecule type" value="Genomic_DNA"/>
</dbReference>
<protein>
    <submittedName>
        <fullName evidence="2">Uncharacterized protein</fullName>
    </submittedName>
</protein>
<evidence type="ECO:0000313" key="2">
    <source>
        <dbReference type="EMBL" id="EEU34555.1"/>
    </source>
</evidence>
<dbReference type="InParanoid" id="C7ZN40"/>
<dbReference type="HOGENOM" id="CLU_1578941_0_0_1"/>
<dbReference type="GeneID" id="9678702"/>
<evidence type="ECO:0000313" key="3">
    <source>
        <dbReference type="Proteomes" id="UP000005206"/>
    </source>
</evidence>
<gene>
    <name evidence="2" type="ORF">NECHADRAFT_88856</name>
</gene>
<evidence type="ECO:0000256" key="1">
    <source>
        <dbReference type="SAM" id="MobiDB-lite"/>
    </source>
</evidence>
<dbReference type="AlphaFoldDB" id="C7ZN40"/>